<dbReference type="EMBL" id="KL596639">
    <property type="protein sequence ID" value="KER31979.1"/>
    <property type="molecule type" value="Genomic_DNA"/>
</dbReference>
<dbReference type="CTD" id="20316096"/>
<evidence type="ECO:0000313" key="1">
    <source>
        <dbReference type="EMBL" id="KER31979.1"/>
    </source>
</evidence>
<keyword evidence="2" id="KW-1185">Reference proteome</keyword>
<gene>
    <name evidence="1" type="ORF">T265_01908</name>
</gene>
<organism evidence="1 2">
    <name type="scientific">Opisthorchis viverrini</name>
    <name type="common">Southeast Asian liver fluke</name>
    <dbReference type="NCBI Taxonomy" id="6198"/>
    <lineage>
        <taxon>Eukaryota</taxon>
        <taxon>Metazoa</taxon>
        <taxon>Spiralia</taxon>
        <taxon>Lophotrochozoa</taxon>
        <taxon>Platyhelminthes</taxon>
        <taxon>Trematoda</taxon>
        <taxon>Digenea</taxon>
        <taxon>Opisthorchiida</taxon>
        <taxon>Opisthorchiata</taxon>
        <taxon>Opisthorchiidae</taxon>
        <taxon>Opisthorchis</taxon>
    </lineage>
</organism>
<accession>A0A075AIP2</accession>
<dbReference type="Proteomes" id="UP000054324">
    <property type="component" value="Unassembled WGS sequence"/>
</dbReference>
<evidence type="ECO:0000313" key="2">
    <source>
        <dbReference type="Proteomes" id="UP000054324"/>
    </source>
</evidence>
<sequence>MVLEGNSSLLLAVCEENPFAASRVELVYSATPSPRKYRQSHCALVGEAEVADRSKHHSLRGMLLNSFTVDNDGIQAAIFGISWAGSSTKSVKTERLLAGLFVEPDNGLTRIASQLASSENK</sequence>
<dbReference type="RefSeq" id="XP_009164298.1">
    <property type="nucleotide sequence ID" value="XM_009166034.1"/>
</dbReference>
<reference evidence="1 2" key="1">
    <citation type="submission" date="2013-11" db="EMBL/GenBank/DDBJ databases">
        <title>Opisthorchis viverrini - life in the bile duct.</title>
        <authorList>
            <person name="Young N.D."/>
            <person name="Nagarajan N."/>
            <person name="Lin S.J."/>
            <person name="Korhonen P.K."/>
            <person name="Jex A.R."/>
            <person name="Hall R.S."/>
            <person name="Safavi-Hemami H."/>
            <person name="Kaewkong W."/>
            <person name="Bertrand D."/>
            <person name="Gao S."/>
            <person name="Seet Q."/>
            <person name="Wongkham S."/>
            <person name="Teh B.T."/>
            <person name="Wongkham C."/>
            <person name="Intapan P.M."/>
            <person name="Maleewong W."/>
            <person name="Yang X."/>
            <person name="Hu M."/>
            <person name="Wang Z."/>
            <person name="Hofmann A."/>
            <person name="Sternberg P.W."/>
            <person name="Tan P."/>
            <person name="Wang J."/>
            <person name="Gasser R.B."/>
        </authorList>
    </citation>
    <scope>NUCLEOTIDE SEQUENCE [LARGE SCALE GENOMIC DNA]</scope>
</reference>
<name>A0A075AIP2_OPIVI</name>
<proteinExistence type="predicted"/>
<protein>
    <submittedName>
        <fullName evidence="1">Uncharacterized protein</fullName>
    </submittedName>
</protein>
<dbReference type="GeneID" id="20316096"/>
<dbReference type="AlphaFoldDB" id="A0A075AIP2"/>
<dbReference type="KEGG" id="ovi:T265_01908"/>